<evidence type="ECO:0000259" key="2">
    <source>
        <dbReference type="Pfam" id="PF14420"/>
    </source>
</evidence>
<dbReference type="Pfam" id="PF14420">
    <property type="entry name" value="Clr5"/>
    <property type="match status" value="1"/>
</dbReference>
<dbReference type="EMBL" id="FCQH01000013">
    <property type="protein sequence ID" value="CVL02622.1"/>
    <property type="molecule type" value="Genomic_DNA"/>
</dbReference>
<dbReference type="AlphaFoldDB" id="A0A1L7U0D3"/>
<feature type="domain" description="Clr5" evidence="2">
    <location>
        <begin position="14"/>
        <end position="63"/>
    </location>
</feature>
<proteinExistence type="predicted"/>
<dbReference type="Proteomes" id="UP000184255">
    <property type="component" value="Unassembled WGS sequence"/>
</dbReference>
<evidence type="ECO:0000313" key="4">
    <source>
        <dbReference type="Proteomes" id="UP000184255"/>
    </source>
</evidence>
<dbReference type="InterPro" id="IPR025676">
    <property type="entry name" value="Clr5_dom"/>
</dbReference>
<evidence type="ECO:0000256" key="1">
    <source>
        <dbReference type="SAM" id="MobiDB-lite"/>
    </source>
</evidence>
<organism evidence="3 4">
    <name type="scientific">Fusarium mangiferae</name>
    <name type="common">Mango malformation disease fungus</name>
    <dbReference type="NCBI Taxonomy" id="192010"/>
    <lineage>
        <taxon>Eukaryota</taxon>
        <taxon>Fungi</taxon>
        <taxon>Dikarya</taxon>
        <taxon>Ascomycota</taxon>
        <taxon>Pezizomycotina</taxon>
        <taxon>Sordariomycetes</taxon>
        <taxon>Hypocreomycetidae</taxon>
        <taxon>Hypocreales</taxon>
        <taxon>Nectriaceae</taxon>
        <taxon>Fusarium</taxon>
        <taxon>Fusarium fujikuroi species complex</taxon>
    </lineage>
</organism>
<protein>
    <recommendedName>
        <fullName evidence="2">Clr5 domain-containing protein</fullName>
    </recommendedName>
</protein>
<dbReference type="RefSeq" id="XP_041687668.1">
    <property type="nucleotide sequence ID" value="XM_041821938.1"/>
</dbReference>
<accession>A0A1L7U0D3</accession>
<comment type="caution">
    <text evidence="3">The sequence shown here is derived from an EMBL/GenBank/DDBJ whole genome shotgun (WGS) entry which is preliminary data.</text>
</comment>
<sequence>MADNFPIRNDPFNLEDYQGEIYYHYKAKRRTQKDVLSILKDVHGVNVSKKQLTTELKRWGYFKYTKTCQLPSNTQESETQPSDNSSLQLSLPLTSGHVQRGNGGIENTSHRSSNGSEEIMSHDSPRFLREERWRGCETVFFHIDKLIQGSFEAGDWRWSGRETIIHSSSKQQQDKAILHSFLNSVQCAHLSIDRNDLTQAVLHWDAAYQAVDHLVQGHYHDIIPNLVQKINDINDKGQVRVALGLLRHITRCAHTYLEDNAAVYPIYTSLAHIPTVYLPALEARIMGRFKESFEWYQGPRSYNSSVMMVNQARRLLMRDDDARFEDVLPPVDHYDRIFGVCNRRSLDIIALRLEVIYKRRQFVQLETEATILIQRAKLIRDDDWHRLYNLVRGWYYLGCAQFCLLKWVPALTSFDRALQSDNQLRELGNWTIFDTERVAIEGFKTHMFNFPAHGGVIDPLILYPWDFS</sequence>
<reference evidence="4" key="1">
    <citation type="journal article" date="2016" name="Genome Biol. Evol.">
        <title>Comparative 'omics' of the Fusarium fujikuroi species complex highlights differences in genetic potential and metabolite synthesis.</title>
        <authorList>
            <person name="Niehaus E.-M."/>
            <person name="Muensterkoetter M."/>
            <person name="Proctor R.H."/>
            <person name="Brown D.W."/>
            <person name="Sharon A."/>
            <person name="Idan Y."/>
            <person name="Oren-Young L."/>
            <person name="Sieber C.M."/>
            <person name="Novak O."/>
            <person name="Pencik A."/>
            <person name="Tarkowska D."/>
            <person name="Hromadova K."/>
            <person name="Freeman S."/>
            <person name="Maymon M."/>
            <person name="Elazar M."/>
            <person name="Youssef S.A."/>
            <person name="El-Shabrawy E.S.M."/>
            <person name="Shalaby A.B.A."/>
            <person name="Houterman P."/>
            <person name="Brock N.L."/>
            <person name="Burkhardt I."/>
            <person name="Tsavkelova E.A."/>
            <person name="Dickschat J.S."/>
            <person name="Galuszka P."/>
            <person name="Gueldener U."/>
            <person name="Tudzynski B."/>
        </authorList>
    </citation>
    <scope>NUCLEOTIDE SEQUENCE [LARGE SCALE GENOMIC DNA]</scope>
    <source>
        <strain evidence="4">MRC7560</strain>
    </source>
</reference>
<keyword evidence="4" id="KW-1185">Reference proteome</keyword>
<dbReference type="GeneID" id="65079398"/>
<name>A0A1L7U0D3_FUSMA</name>
<evidence type="ECO:0000313" key="3">
    <source>
        <dbReference type="EMBL" id="CVL02622.1"/>
    </source>
</evidence>
<dbReference type="VEuPathDB" id="FungiDB:FMAN_00125"/>
<feature type="region of interest" description="Disordered" evidence="1">
    <location>
        <begin position="97"/>
        <end position="124"/>
    </location>
</feature>
<gene>
    <name evidence="3" type="ORF">FMAN_00125</name>
</gene>
<feature type="compositionally biased region" description="Polar residues" evidence="1">
    <location>
        <begin position="105"/>
        <end position="116"/>
    </location>
</feature>